<dbReference type="PANTHER" id="PTHR10491">
    <property type="entry name" value="DTDP-4-DEHYDRORHAMNOSE REDUCTASE"/>
    <property type="match status" value="1"/>
</dbReference>
<dbReference type="InterPro" id="IPR005913">
    <property type="entry name" value="dTDP_dehydrorham_reduct"/>
</dbReference>
<gene>
    <name evidence="4" type="primary">rfbD</name>
    <name evidence="4" type="ORF">K9U37_18850</name>
</gene>
<dbReference type="NCBIfam" id="TIGR01214">
    <property type="entry name" value="rmlD"/>
    <property type="match status" value="1"/>
</dbReference>
<dbReference type="Gene3D" id="3.90.25.10">
    <property type="entry name" value="UDP-galactose 4-epimerase, domain 1"/>
    <property type="match status" value="1"/>
</dbReference>
<feature type="domain" description="RmlD-like substrate binding" evidence="3">
    <location>
        <begin position="4"/>
        <end position="286"/>
    </location>
</feature>
<name>A0ABS9YZY9_9MYCO</name>
<evidence type="ECO:0000259" key="3">
    <source>
        <dbReference type="Pfam" id="PF04321"/>
    </source>
</evidence>
<proteinExistence type="inferred from homology"/>
<dbReference type="GO" id="GO:0008831">
    <property type="term" value="F:dTDP-4-dehydrorhamnose reductase activity"/>
    <property type="evidence" value="ECO:0007669"/>
    <property type="project" value="UniProtKB-EC"/>
</dbReference>
<dbReference type="Gene3D" id="3.40.50.720">
    <property type="entry name" value="NAD(P)-binding Rossmann-like Domain"/>
    <property type="match status" value="1"/>
</dbReference>
<evidence type="ECO:0000313" key="5">
    <source>
        <dbReference type="Proteomes" id="UP001139068"/>
    </source>
</evidence>
<dbReference type="EMBL" id="JAIVFL010000001">
    <property type="protein sequence ID" value="MCI4676827.1"/>
    <property type="molecule type" value="Genomic_DNA"/>
</dbReference>
<evidence type="ECO:0000256" key="1">
    <source>
        <dbReference type="ARBA" id="ARBA00010944"/>
    </source>
</evidence>
<dbReference type="RefSeq" id="WP_243072972.1">
    <property type="nucleotide sequence ID" value="NZ_JAIVFL010000001.1"/>
</dbReference>
<dbReference type="InterPro" id="IPR036291">
    <property type="entry name" value="NAD(P)-bd_dom_sf"/>
</dbReference>
<keyword evidence="2 4" id="KW-0560">Oxidoreductase</keyword>
<evidence type="ECO:0000313" key="4">
    <source>
        <dbReference type="EMBL" id="MCI4676827.1"/>
    </source>
</evidence>
<comment type="pathway">
    <text evidence="2">Carbohydrate biosynthesis; dTDP-L-rhamnose biosynthesis.</text>
</comment>
<dbReference type="Pfam" id="PF04321">
    <property type="entry name" value="RmlD_sub_bind"/>
    <property type="match status" value="1"/>
</dbReference>
<comment type="caution">
    <text evidence="4">The sequence shown here is derived from an EMBL/GenBank/DDBJ whole genome shotgun (WGS) entry which is preliminary data.</text>
</comment>
<dbReference type="EC" id="1.1.1.133" evidence="2"/>
<sequence>MTKRIVITGAGGQVGRLLAGEAARRGYEVSALTHREWDITDAPAAERFVAENDLVVNCAAFTNVDGAESEPDGAYAINATGAENVARACARVGARLVHISTDYVFGGEPVGGERRHPYDVGDTTNPLSVYGRTKLAGELAVLAALPDASIVRTSWVYTGGAGNDFVAVMRRLAGTDRTVDVVDDQIGSPTYAKDLVGALLEVGEGHIREPILHAANEGAVSRFEQARAVFEEVGADPERVCPVSTAQAPRPAHRPVYSALSMTTSVRAGLTPLRPWRQALADALARPADDGKITSTS</sequence>
<evidence type="ECO:0000256" key="2">
    <source>
        <dbReference type="RuleBase" id="RU364082"/>
    </source>
</evidence>
<dbReference type="CDD" id="cd05254">
    <property type="entry name" value="dTDP_HR_like_SDR_e"/>
    <property type="match status" value="1"/>
</dbReference>
<keyword evidence="5" id="KW-1185">Reference proteome</keyword>
<keyword evidence="2" id="KW-0521">NADP</keyword>
<dbReference type="Proteomes" id="UP001139068">
    <property type="component" value="Unassembled WGS sequence"/>
</dbReference>
<comment type="similarity">
    <text evidence="1 2">Belongs to the dTDP-4-dehydrorhamnose reductase family.</text>
</comment>
<organism evidence="4 5">
    <name type="scientific">Candidatus Mycolicibacterium alkanivorans</name>
    <dbReference type="NCBI Taxonomy" id="2954114"/>
    <lineage>
        <taxon>Bacteria</taxon>
        <taxon>Bacillati</taxon>
        <taxon>Actinomycetota</taxon>
        <taxon>Actinomycetes</taxon>
        <taxon>Mycobacteriales</taxon>
        <taxon>Mycobacteriaceae</taxon>
        <taxon>Mycolicibacterium</taxon>
    </lineage>
</organism>
<comment type="function">
    <text evidence="2">Catalyzes the reduction of dTDP-6-deoxy-L-lyxo-4-hexulose to yield dTDP-L-rhamnose.</text>
</comment>
<dbReference type="PANTHER" id="PTHR10491:SF4">
    <property type="entry name" value="METHIONINE ADENOSYLTRANSFERASE 2 SUBUNIT BETA"/>
    <property type="match status" value="1"/>
</dbReference>
<accession>A0ABS9YZY9</accession>
<protein>
    <recommendedName>
        <fullName evidence="2">dTDP-4-dehydrorhamnose reductase</fullName>
        <ecNumber evidence="2">1.1.1.133</ecNumber>
    </recommendedName>
</protein>
<dbReference type="SUPFAM" id="SSF51735">
    <property type="entry name" value="NAD(P)-binding Rossmann-fold domains"/>
    <property type="match status" value="1"/>
</dbReference>
<dbReference type="InterPro" id="IPR029903">
    <property type="entry name" value="RmlD-like-bd"/>
</dbReference>
<reference evidence="4" key="1">
    <citation type="journal article" date="2022" name="ISME J.">
        <title>Identification of active gaseous-alkane degraders at natural gas seeps.</title>
        <authorList>
            <person name="Farhan Ul Haque M."/>
            <person name="Hernandez M."/>
            <person name="Crombie A.T."/>
            <person name="Murrell J.C."/>
        </authorList>
    </citation>
    <scope>NUCLEOTIDE SEQUENCE</scope>
    <source>
        <strain evidence="4">ANDR5</strain>
    </source>
</reference>